<comment type="catalytic activity">
    <reaction evidence="11">
        <text>DNA(n) + a 2'-deoxyribonucleoside 5'-triphosphate = DNA(n+1) + diphosphate</text>
        <dbReference type="Rhea" id="RHEA:22508"/>
        <dbReference type="Rhea" id="RHEA-COMP:17339"/>
        <dbReference type="Rhea" id="RHEA-COMP:17340"/>
        <dbReference type="ChEBI" id="CHEBI:33019"/>
        <dbReference type="ChEBI" id="CHEBI:61560"/>
        <dbReference type="ChEBI" id="CHEBI:173112"/>
        <dbReference type="EC" id="2.7.7.7"/>
    </reaction>
</comment>
<evidence type="ECO:0000256" key="1">
    <source>
        <dbReference type="ARBA" id="ARBA00012417"/>
    </source>
</evidence>
<dbReference type="InterPro" id="IPR022880">
    <property type="entry name" value="DNApol_IV"/>
</dbReference>
<dbReference type="SUPFAM" id="SSF56672">
    <property type="entry name" value="DNA/RNA polymerases"/>
    <property type="match status" value="1"/>
</dbReference>
<evidence type="ECO:0000256" key="6">
    <source>
        <dbReference type="ARBA" id="ARBA00022723"/>
    </source>
</evidence>
<dbReference type="GO" id="GO:0006260">
    <property type="term" value="P:DNA replication"/>
    <property type="evidence" value="ECO:0007669"/>
    <property type="project" value="UniProtKB-KW"/>
</dbReference>
<dbReference type="SUPFAM" id="SSF100879">
    <property type="entry name" value="Lesion bypass DNA polymerase (Y-family), little finger domain"/>
    <property type="match status" value="1"/>
</dbReference>
<dbReference type="GO" id="GO:0003887">
    <property type="term" value="F:DNA-directed DNA polymerase activity"/>
    <property type="evidence" value="ECO:0007669"/>
    <property type="project" value="UniProtKB-KW"/>
</dbReference>
<keyword evidence="10" id="KW-0234">DNA repair</keyword>
<evidence type="ECO:0000256" key="9">
    <source>
        <dbReference type="ARBA" id="ARBA00022932"/>
    </source>
</evidence>
<keyword evidence="9" id="KW-0239">DNA-directed DNA polymerase</keyword>
<dbReference type="Gene3D" id="3.40.50.1460">
    <property type="match status" value="1"/>
</dbReference>
<evidence type="ECO:0000259" key="13">
    <source>
        <dbReference type="PROSITE" id="PS50173"/>
    </source>
</evidence>
<dbReference type="CDD" id="cd03586">
    <property type="entry name" value="PolY_Pol_IV_kappa"/>
    <property type="match status" value="1"/>
</dbReference>
<dbReference type="FunFam" id="3.30.1490.100:FF:000004">
    <property type="entry name" value="DNA polymerase IV"/>
    <property type="match status" value="1"/>
</dbReference>
<dbReference type="PANTHER" id="PTHR11076:SF33">
    <property type="entry name" value="DNA POLYMERASE KAPPA"/>
    <property type="match status" value="1"/>
</dbReference>
<dbReference type="GO" id="GO:0046872">
    <property type="term" value="F:metal ion binding"/>
    <property type="evidence" value="ECO:0007669"/>
    <property type="project" value="UniProtKB-KW"/>
</dbReference>
<dbReference type="Proteomes" id="UP000567179">
    <property type="component" value="Unassembled WGS sequence"/>
</dbReference>
<evidence type="ECO:0000256" key="7">
    <source>
        <dbReference type="ARBA" id="ARBA00022763"/>
    </source>
</evidence>
<dbReference type="InterPro" id="IPR043128">
    <property type="entry name" value="Rev_trsase/Diguanyl_cyclase"/>
</dbReference>
<dbReference type="InterPro" id="IPR043502">
    <property type="entry name" value="DNA/RNA_pol_sf"/>
</dbReference>
<feature type="region of interest" description="Disordered" evidence="12">
    <location>
        <begin position="1353"/>
        <end position="1392"/>
    </location>
</feature>
<protein>
    <recommendedName>
        <fullName evidence="2">DNA polymerase kappa</fullName>
        <ecNumber evidence="1">2.7.7.7</ecNumber>
    </recommendedName>
</protein>
<feature type="region of interest" description="Disordered" evidence="12">
    <location>
        <begin position="1185"/>
        <end position="1204"/>
    </location>
</feature>
<keyword evidence="7" id="KW-0227">DNA damage</keyword>
<sequence>MGCLSPPSASPFQRYTQMSRIFALVIGIDYYKSGKIWNLHSCIDDAKKIKHWLMNDLQVPADHISTLLDRQATKQNIEDHFSQHLLNNRCIERGDAILIYFAGHGSRLSAPDPWYPSDSDCQTVDVLCSYDHDTNTEQGRMLGISDRSFHAMMNDLCSSKGNNITVVLDCCFAPTQNRANIRDRSITRWTRTVKASPDDLYRGLWPTARVAPSATTSGFYTPQASHVVLGACSSGEKAIEDKNGGRLTTCLLRAASILHLHRTSYVQLMECASQNGGEAQTFLCIGEHKNEMIFNETPFPTDKAFVLASVDPDMLTLRISMGAIHGLTKGSQLSLHLHNRQRSLNPPIANAVVSEVHGTWCRAQPNKPLLNPPMSFWAKVTKWCTRRPFHVRIRQLSWTPRNGIAMLRRSLSFGIREKAANTVFDIQMVSKQDPSDVTLTLESKGIIATLEALPVTGGHSASIIKLDNNDPSAIIDQATRFSLHLDTGHTNGSLQDQVDMELYRIDPFSWSKAGDNLLSSKAEPIPYEEGALYQIILHNKSNTDLWPYLAYFDTSRLSITMIWSPRCSKPPLPSHCTLQIGSGVPGSEAFVFALPEGAKSDVSYLKLFFSSAPTSMKVIEQDLVSGLSYGSTTYTDMPNDAFVETTWGSLTRTLLGQDSLNKTLASTFNSPTTFAQETAIILKGRIPRTLRDLQYSHPSPFIMEPKQPQASQQTDSLVRRLAGPSSGKAGLVHMLSISNVTSQRESSLVKDQTEINRIIAEASKGSAFYENEKKKDKELTVRIEKILKLRDDVMQGADIPKIETSVDQLVGTLVATSKQLLTIHAQLIQLEEQRDLTQIIVHVDMDAFYANVELLDNPKLAGKPFAVVGKGVLTTASYDARKFGVRSGMAGFIAKKLCPELIFVKNRFWRYSEMSDQIMDIFHRYDPNMCPAGCDEGYLNITQYCEDHCITAAECVQEMREAVFKETKLTVSAGIAPNKNKPNGQFQLDFEPEVIRTFMRDLSIRKVPGIGRVNERLLDAISIKNCGDVYSQRAVVSLLDKQFGLVFLLRTYLGIASNTVQPHRREERKSIGAERTFSTLEDQDKILAKLDEVAAELEGDMESSGWTGKTVTLKYKLNTYQVFTRAKSLDHWVSKKEELYSIGKELLMPEMPLKLRLIGLRVTKLKDLRDTGAGNGIKRFFESAKDSTPRKKAKLEDDEAKDAEIQDADCMPGFHEGEEDLNDEIEELDPDTFDAMVGAHEQDEEHRQPDLVPEKPLHRRPPHSTPNAQASGSSITLKRRNSEASRTNRVQVQGSPPRAKQTKAKNPPSPPGQQQEGPQSHECPICGKTLQTDNHGLNAHIDFCLSRGAIMKAQVAASKTTAKPKASLPAKSKPDSKTKTRTTYKSSTKRGP</sequence>
<dbReference type="InterPro" id="IPR050116">
    <property type="entry name" value="DNA_polymerase-Y"/>
</dbReference>
<evidence type="ECO:0000256" key="2">
    <source>
        <dbReference type="ARBA" id="ARBA00016178"/>
    </source>
</evidence>
<accession>A0A8H5F2G3</accession>
<evidence type="ECO:0000256" key="10">
    <source>
        <dbReference type="ARBA" id="ARBA00023204"/>
    </source>
</evidence>
<feature type="domain" description="UmuC" evidence="13">
    <location>
        <begin position="840"/>
        <end position="1011"/>
    </location>
</feature>
<dbReference type="GO" id="GO:0070987">
    <property type="term" value="P:error-free translesion synthesis"/>
    <property type="evidence" value="ECO:0007669"/>
    <property type="project" value="UniProtKB-ARBA"/>
</dbReference>
<reference evidence="14 15" key="1">
    <citation type="journal article" date="2020" name="ISME J.">
        <title>Uncovering the hidden diversity of litter-decomposition mechanisms in mushroom-forming fungi.</title>
        <authorList>
            <person name="Floudas D."/>
            <person name="Bentzer J."/>
            <person name="Ahren D."/>
            <person name="Johansson T."/>
            <person name="Persson P."/>
            <person name="Tunlid A."/>
        </authorList>
    </citation>
    <scope>NUCLEOTIDE SEQUENCE [LARGE SCALE GENOMIC DNA]</scope>
    <source>
        <strain evidence="14 15">CBS 101986</strain>
    </source>
</reference>
<keyword evidence="6" id="KW-0479">Metal-binding</keyword>
<keyword evidence="3" id="KW-0808">Transferase</keyword>
<evidence type="ECO:0000256" key="11">
    <source>
        <dbReference type="ARBA" id="ARBA00049244"/>
    </source>
</evidence>
<dbReference type="OrthoDB" id="1747274at2759"/>
<proteinExistence type="predicted"/>
<feature type="compositionally biased region" description="Polar residues" evidence="12">
    <location>
        <begin position="1265"/>
        <end position="1276"/>
    </location>
</feature>
<name>A0A8H5F2G3_9AGAR</name>
<evidence type="ECO:0000313" key="14">
    <source>
        <dbReference type="EMBL" id="KAF5321415.1"/>
    </source>
</evidence>
<dbReference type="GO" id="GO:0006281">
    <property type="term" value="P:DNA repair"/>
    <property type="evidence" value="ECO:0007669"/>
    <property type="project" value="UniProtKB-KW"/>
</dbReference>
<dbReference type="Gene3D" id="3.30.70.270">
    <property type="match status" value="1"/>
</dbReference>
<feature type="compositionally biased region" description="Basic and acidic residues" evidence="12">
    <location>
        <begin position="1240"/>
        <end position="1256"/>
    </location>
</feature>
<dbReference type="Gene3D" id="3.30.160.60">
    <property type="entry name" value="Classic Zinc Finger"/>
    <property type="match status" value="1"/>
</dbReference>
<evidence type="ECO:0000256" key="12">
    <source>
        <dbReference type="SAM" id="MobiDB-lite"/>
    </source>
</evidence>
<feature type="compositionally biased region" description="Low complexity" evidence="12">
    <location>
        <begin position="1356"/>
        <end position="1371"/>
    </location>
</feature>
<keyword evidence="4" id="KW-0548">Nucleotidyltransferase</keyword>
<dbReference type="EMBL" id="JAACJJ010000028">
    <property type="protein sequence ID" value="KAF5321415.1"/>
    <property type="molecule type" value="Genomic_DNA"/>
</dbReference>
<keyword evidence="5" id="KW-0235">DNA replication</keyword>
<gene>
    <name evidence="14" type="ORF">D9619_001442</name>
</gene>
<dbReference type="Gene3D" id="1.10.150.810">
    <property type="match status" value="2"/>
</dbReference>
<dbReference type="Pfam" id="PF00817">
    <property type="entry name" value="IMS"/>
    <property type="match status" value="1"/>
</dbReference>
<feature type="region of interest" description="Disordered" evidence="12">
    <location>
        <begin position="1240"/>
        <end position="1326"/>
    </location>
</feature>
<feature type="compositionally biased region" description="Polar residues" evidence="12">
    <location>
        <begin position="1284"/>
        <end position="1294"/>
    </location>
</feature>
<dbReference type="Gene3D" id="3.40.1170.60">
    <property type="match status" value="1"/>
</dbReference>
<keyword evidence="15" id="KW-1185">Reference proteome</keyword>
<dbReference type="GO" id="GO:0042276">
    <property type="term" value="P:error-prone translesion synthesis"/>
    <property type="evidence" value="ECO:0007669"/>
    <property type="project" value="TreeGrafter"/>
</dbReference>
<dbReference type="EC" id="2.7.7.7" evidence="1"/>
<comment type="caution">
    <text evidence="14">The sequence shown here is derived from an EMBL/GenBank/DDBJ whole genome shotgun (WGS) entry which is preliminary data.</text>
</comment>
<evidence type="ECO:0000313" key="15">
    <source>
        <dbReference type="Proteomes" id="UP000567179"/>
    </source>
</evidence>
<dbReference type="Pfam" id="PF11799">
    <property type="entry name" value="IMS_C"/>
    <property type="match status" value="1"/>
</dbReference>
<dbReference type="InterPro" id="IPR036775">
    <property type="entry name" value="DNA_pol_Y-fam_lit_finger_sf"/>
</dbReference>
<dbReference type="GO" id="GO:0005634">
    <property type="term" value="C:nucleus"/>
    <property type="evidence" value="ECO:0007669"/>
    <property type="project" value="TreeGrafter"/>
</dbReference>
<dbReference type="GO" id="GO:0003684">
    <property type="term" value="F:damaged DNA binding"/>
    <property type="evidence" value="ECO:0007669"/>
    <property type="project" value="InterPro"/>
</dbReference>
<dbReference type="InterPro" id="IPR017961">
    <property type="entry name" value="DNA_pol_Y-fam_little_finger"/>
</dbReference>
<dbReference type="PROSITE" id="PS50173">
    <property type="entry name" value="UMUC"/>
    <property type="match status" value="1"/>
</dbReference>
<dbReference type="Gene3D" id="3.30.1490.100">
    <property type="entry name" value="DNA polymerase, Y-family, little finger domain"/>
    <property type="match status" value="1"/>
</dbReference>
<evidence type="ECO:0000256" key="8">
    <source>
        <dbReference type="ARBA" id="ARBA00022842"/>
    </source>
</evidence>
<keyword evidence="8" id="KW-0460">Magnesium</keyword>
<evidence type="ECO:0000256" key="4">
    <source>
        <dbReference type="ARBA" id="ARBA00022695"/>
    </source>
</evidence>
<dbReference type="PANTHER" id="PTHR11076">
    <property type="entry name" value="DNA REPAIR POLYMERASE UMUC / TRANSFERASE FAMILY MEMBER"/>
    <property type="match status" value="1"/>
</dbReference>
<evidence type="ECO:0000256" key="3">
    <source>
        <dbReference type="ARBA" id="ARBA00022679"/>
    </source>
</evidence>
<evidence type="ECO:0000256" key="5">
    <source>
        <dbReference type="ARBA" id="ARBA00022705"/>
    </source>
</evidence>
<feature type="compositionally biased region" description="Basic residues" evidence="12">
    <location>
        <begin position="1379"/>
        <end position="1392"/>
    </location>
</feature>
<organism evidence="14 15">
    <name type="scientific">Psilocybe cf. subviscida</name>
    <dbReference type="NCBI Taxonomy" id="2480587"/>
    <lineage>
        <taxon>Eukaryota</taxon>
        <taxon>Fungi</taxon>
        <taxon>Dikarya</taxon>
        <taxon>Basidiomycota</taxon>
        <taxon>Agaricomycotina</taxon>
        <taxon>Agaricomycetes</taxon>
        <taxon>Agaricomycetidae</taxon>
        <taxon>Agaricales</taxon>
        <taxon>Agaricineae</taxon>
        <taxon>Strophariaceae</taxon>
        <taxon>Psilocybe</taxon>
    </lineage>
</organism>
<dbReference type="FunFam" id="3.40.1170.60:FF:000012">
    <property type="entry name" value="Putative DNA-directed polymerase kappa"/>
    <property type="match status" value="1"/>
</dbReference>
<dbReference type="InterPro" id="IPR001126">
    <property type="entry name" value="UmuC"/>
</dbReference>